<gene>
    <name evidence="4" type="ORF">EV210_105125</name>
</gene>
<keyword evidence="5" id="KW-1185">Reference proteome</keyword>
<dbReference type="PANTHER" id="PTHR43540">
    <property type="entry name" value="PEROXYUREIDOACRYLATE/UREIDOACRYLATE AMIDOHYDROLASE-RELATED"/>
    <property type="match status" value="1"/>
</dbReference>
<dbReference type="InterPro" id="IPR050272">
    <property type="entry name" value="Isochorismatase-like_hydrls"/>
</dbReference>
<dbReference type="Pfam" id="PF00857">
    <property type="entry name" value="Isochorismatase"/>
    <property type="match status" value="1"/>
</dbReference>
<dbReference type="Proteomes" id="UP000295063">
    <property type="component" value="Unassembled WGS sequence"/>
</dbReference>
<evidence type="ECO:0000313" key="4">
    <source>
        <dbReference type="EMBL" id="TCL37691.1"/>
    </source>
</evidence>
<sequence length="165" mass="18239">MRAALLVIDMQKHYAFASEEKKKIALSVVPCINSVIELFRSKELPIICIQHMDKEEGVVPGTDKFENIEQLGIAANDIHIIKTYGNAFNKTNLAETLQALDVDTVILTGYCAEYCVLSTYRGAEDMDLLPIIVRNAIASGNMEHIRFVENINEVISLGALKAALS</sequence>
<dbReference type="EMBL" id="SLUI01000005">
    <property type="protein sequence ID" value="TCL37691.1"/>
    <property type="molecule type" value="Genomic_DNA"/>
</dbReference>
<dbReference type="AlphaFoldDB" id="A0A4R1PY32"/>
<comment type="similarity">
    <text evidence="1">Belongs to the isochorismatase family.</text>
</comment>
<dbReference type="GO" id="GO:0016787">
    <property type="term" value="F:hydrolase activity"/>
    <property type="evidence" value="ECO:0007669"/>
    <property type="project" value="UniProtKB-KW"/>
</dbReference>
<dbReference type="RefSeq" id="WP_132078628.1">
    <property type="nucleotide sequence ID" value="NZ_DAMAKO010000003.1"/>
</dbReference>
<evidence type="ECO:0000256" key="1">
    <source>
        <dbReference type="ARBA" id="ARBA00006336"/>
    </source>
</evidence>
<dbReference type="SUPFAM" id="SSF52499">
    <property type="entry name" value="Isochorismatase-like hydrolases"/>
    <property type="match status" value="1"/>
</dbReference>
<organism evidence="4 5">
    <name type="scientific">Anaerospora hongkongensis</name>
    <dbReference type="NCBI Taxonomy" id="244830"/>
    <lineage>
        <taxon>Bacteria</taxon>
        <taxon>Bacillati</taxon>
        <taxon>Bacillota</taxon>
        <taxon>Negativicutes</taxon>
        <taxon>Selenomonadales</taxon>
        <taxon>Sporomusaceae</taxon>
        <taxon>Anaerospora</taxon>
    </lineage>
</organism>
<protein>
    <submittedName>
        <fullName evidence="4">Nicotinamidase-related amidase</fullName>
    </submittedName>
</protein>
<evidence type="ECO:0000256" key="2">
    <source>
        <dbReference type="ARBA" id="ARBA00022801"/>
    </source>
</evidence>
<dbReference type="CDD" id="cd00431">
    <property type="entry name" value="cysteine_hydrolases"/>
    <property type="match status" value="1"/>
</dbReference>
<feature type="domain" description="Isochorismatase-like" evidence="3">
    <location>
        <begin position="3"/>
        <end position="144"/>
    </location>
</feature>
<dbReference type="InterPro" id="IPR036380">
    <property type="entry name" value="Isochorismatase-like_sf"/>
</dbReference>
<accession>A0A4R1PY32</accession>
<dbReference type="Gene3D" id="3.40.50.850">
    <property type="entry name" value="Isochorismatase-like"/>
    <property type="match status" value="1"/>
</dbReference>
<evidence type="ECO:0000313" key="5">
    <source>
        <dbReference type="Proteomes" id="UP000295063"/>
    </source>
</evidence>
<dbReference type="InterPro" id="IPR000868">
    <property type="entry name" value="Isochorismatase-like_dom"/>
</dbReference>
<keyword evidence="2" id="KW-0378">Hydrolase</keyword>
<evidence type="ECO:0000259" key="3">
    <source>
        <dbReference type="Pfam" id="PF00857"/>
    </source>
</evidence>
<name>A0A4R1PY32_9FIRM</name>
<comment type="caution">
    <text evidence="4">The sequence shown here is derived from an EMBL/GenBank/DDBJ whole genome shotgun (WGS) entry which is preliminary data.</text>
</comment>
<dbReference type="OrthoDB" id="257098at2"/>
<proteinExistence type="inferred from homology"/>
<reference evidence="4 5" key="1">
    <citation type="submission" date="2019-03" db="EMBL/GenBank/DDBJ databases">
        <title>Genomic Encyclopedia of Type Strains, Phase IV (KMG-IV): sequencing the most valuable type-strain genomes for metagenomic binning, comparative biology and taxonomic classification.</title>
        <authorList>
            <person name="Goeker M."/>
        </authorList>
    </citation>
    <scope>NUCLEOTIDE SEQUENCE [LARGE SCALE GENOMIC DNA]</scope>
    <source>
        <strain evidence="4 5">DSM 15969</strain>
    </source>
</reference>
<dbReference type="PANTHER" id="PTHR43540:SF6">
    <property type="entry name" value="ISOCHORISMATASE-LIKE DOMAIN-CONTAINING PROTEIN"/>
    <property type="match status" value="1"/>
</dbReference>